<protein>
    <submittedName>
        <fullName evidence="7">Prepilin-type N-terminal cleavage/methylation domain-containing protein</fullName>
    </submittedName>
</protein>
<comment type="subcellular location">
    <subcellularLocation>
        <location evidence="1">Membrane</location>
        <topology evidence="1">Single-pass membrane protein</topology>
    </subcellularLocation>
</comment>
<dbReference type="Proteomes" id="UP000467214">
    <property type="component" value="Unassembled WGS sequence"/>
</dbReference>
<dbReference type="AlphaFoldDB" id="A0A845BYK0"/>
<evidence type="ECO:0000256" key="5">
    <source>
        <dbReference type="ARBA" id="ARBA00023136"/>
    </source>
</evidence>
<evidence type="ECO:0000256" key="2">
    <source>
        <dbReference type="ARBA" id="ARBA00022481"/>
    </source>
</evidence>
<dbReference type="InterPro" id="IPR002416">
    <property type="entry name" value="T2SS_protein-GspH"/>
</dbReference>
<dbReference type="Pfam" id="PF07963">
    <property type="entry name" value="N_methyl"/>
    <property type="match status" value="1"/>
</dbReference>
<dbReference type="GO" id="GO:0015627">
    <property type="term" value="C:type II protein secretion system complex"/>
    <property type="evidence" value="ECO:0007669"/>
    <property type="project" value="InterPro"/>
</dbReference>
<name>A0A845BYK0_9NEIS</name>
<dbReference type="InterPro" id="IPR045584">
    <property type="entry name" value="Pilin-like"/>
</dbReference>
<evidence type="ECO:0000313" key="8">
    <source>
        <dbReference type="Proteomes" id="UP000467214"/>
    </source>
</evidence>
<dbReference type="InterPro" id="IPR012902">
    <property type="entry name" value="N_methyl_site"/>
</dbReference>
<dbReference type="NCBIfam" id="TIGR02532">
    <property type="entry name" value="IV_pilin_GFxxxE"/>
    <property type="match status" value="1"/>
</dbReference>
<organism evidence="7 8">
    <name type="scientific">Craterilacuibacter sinensis</name>
    <dbReference type="NCBI Taxonomy" id="2686017"/>
    <lineage>
        <taxon>Bacteria</taxon>
        <taxon>Pseudomonadati</taxon>
        <taxon>Pseudomonadota</taxon>
        <taxon>Betaproteobacteria</taxon>
        <taxon>Neisseriales</taxon>
        <taxon>Neisseriaceae</taxon>
        <taxon>Craterilacuibacter</taxon>
    </lineage>
</organism>
<evidence type="ECO:0000313" key="7">
    <source>
        <dbReference type="EMBL" id="MXR37583.1"/>
    </source>
</evidence>
<accession>A0A845BYK0</accession>
<sequence>MGMRRVRGFTLIEVMVVLVIVGILATMVTLSLTPDTHRVMGDEALRLSRVIEQAADAAEMGDPLVLVWTREGYGFRRQAGDGRFVDTGEDFFAERRWPQGIGSGRARIEGQDASPGEVLPLWQDGRASELVLPLLSDGQRLEVWLSPLGFARVEDARAGEQP</sequence>
<dbReference type="PRINTS" id="PR00885">
    <property type="entry name" value="BCTERIALGSPH"/>
</dbReference>
<keyword evidence="4 6" id="KW-1133">Transmembrane helix</keyword>
<comment type="caution">
    <text evidence="7">The sequence shown here is derived from an EMBL/GenBank/DDBJ whole genome shotgun (WGS) entry which is preliminary data.</text>
</comment>
<dbReference type="EMBL" id="WSSB01000010">
    <property type="protein sequence ID" value="MXR37583.1"/>
    <property type="molecule type" value="Genomic_DNA"/>
</dbReference>
<feature type="transmembrane region" description="Helical" evidence="6">
    <location>
        <begin position="12"/>
        <end position="32"/>
    </location>
</feature>
<gene>
    <name evidence="7" type="ORF">GQF02_11400</name>
</gene>
<keyword evidence="8" id="KW-1185">Reference proteome</keyword>
<keyword evidence="5 6" id="KW-0472">Membrane</keyword>
<dbReference type="Gene3D" id="3.30.700.10">
    <property type="entry name" value="Glycoprotein, Type 4 Pilin"/>
    <property type="match status" value="1"/>
</dbReference>
<dbReference type="GO" id="GO:0016020">
    <property type="term" value="C:membrane"/>
    <property type="evidence" value="ECO:0007669"/>
    <property type="project" value="UniProtKB-SubCell"/>
</dbReference>
<dbReference type="PROSITE" id="PS00409">
    <property type="entry name" value="PROKAR_NTER_METHYL"/>
    <property type="match status" value="1"/>
</dbReference>
<keyword evidence="3 6" id="KW-0812">Transmembrane</keyword>
<keyword evidence="2" id="KW-0488">Methylation</keyword>
<evidence type="ECO:0000256" key="1">
    <source>
        <dbReference type="ARBA" id="ARBA00004167"/>
    </source>
</evidence>
<dbReference type="GO" id="GO:0015628">
    <property type="term" value="P:protein secretion by the type II secretion system"/>
    <property type="evidence" value="ECO:0007669"/>
    <property type="project" value="InterPro"/>
</dbReference>
<evidence type="ECO:0000256" key="6">
    <source>
        <dbReference type="SAM" id="Phobius"/>
    </source>
</evidence>
<proteinExistence type="predicted"/>
<dbReference type="SUPFAM" id="SSF54523">
    <property type="entry name" value="Pili subunits"/>
    <property type="match status" value="1"/>
</dbReference>
<evidence type="ECO:0000256" key="4">
    <source>
        <dbReference type="ARBA" id="ARBA00022989"/>
    </source>
</evidence>
<evidence type="ECO:0000256" key="3">
    <source>
        <dbReference type="ARBA" id="ARBA00022692"/>
    </source>
</evidence>
<reference evidence="7 8" key="1">
    <citation type="submission" date="2019-12" db="EMBL/GenBank/DDBJ databases">
        <title>Neisseriaceae gen. nov. sp. Genome sequencing and assembly.</title>
        <authorList>
            <person name="Liu Z."/>
            <person name="Li A."/>
        </authorList>
    </citation>
    <scope>NUCLEOTIDE SEQUENCE [LARGE SCALE GENOMIC DNA]</scope>
    <source>
        <strain evidence="7 8">B2N2-7</strain>
    </source>
</reference>